<feature type="region of interest" description="Disordered" evidence="5">
    <location>
        <begin position="44"/>
        <end position="70"/>
    </location>
</feature>
<dbReference type="PANTHER" id="PTHR24185">
    <property type="entry name" value="CALCIUM-INDEPENDENT PHOSPHOLIPASE A2-GAMMA"/>
    <property type="match status" value="1"/>
</dbReference>
<evidence type="ECO:0000313" key="8">
    <source>
        <dbReference type="Proteomes" id="UP000322873"/>
    </source>
</evidence>
<evidence type="ECO:0000259" key="6">
    <source>
        <dbReference type="PROSITE" id="PS51635"/>
    </source>
</evidence>
<gene>
    <name evidence="7" type="ORF">EYC84_008495</name>
</gene>
<comment type="caution">
    <text evidence="7">The sequence shown here is derived from an EMBL/GenBank/DDBJ whole genome shotgun (WGS) entry which is preliminary data.</text>
</comment>
<feature type="active site" description="Nucleophile" evidence="4">
    <location>
        <position position="85"/>
    </location>
</feature>
<dbReference type="GO" id="GO:0016020">
    <property type="term" value="C:membrane"/>
    <property type="evidence" value="ECO:0007669"/>
    <property type="project" value="TreeGrafter"/>
</dbReference>
<keyword evidence="3 4" id="KW-0443">Lipid metabolism</keyword>
<reference evidence="7 8" key="1">
    <citation type="submission" date="2019-06" db="EMBL/GenBank/DDBJ databases">
        <title>Genome Sequence of the Brown Rot Fungal Pathogen Monilinia fructicola.</title>
        <authorList>
            <person name="De Miccolis Angelini R.M."/>
            <person name="Landi L."/>
            <person name="Abate D."/>
            <person name="Pollastro S."/>
            <person name="Romanazzi G."/>
            <person name="Faretra F."/>
        </authorList>
    </citation>
    <scope>NUCLEOTIDE SEQUENCE [LARGE SCALE GENOMIC DNA]</scope>
    <source>
        <strain evidence="7 8">Mfrc123</strain>
    </source>
</reference>
<dbReference type="GO" id="GO:0019369">
    <property type="term" value="P:arachidonate metabolic process"/>
    <property type="evidence" value="ECO:0007669"/>
    <property type="project" value="TreeGrafter"/>
</dbReference>
<evidence type="ECO:0000256" key="4">
    <source>
        <dbReference type="PROSITE-ProRule" id="PRU01161"/>
    </source>
</evidence>
<dbReference type="PROSITE" id="PS51635">
    <property type="entry name" value="PNPLA"/>
    <property type="match status" value="1"/>
</dbReference>
<dbReference type="Proteomes" id="UP000322873">
    <property type="component" value="Unassembled WGS sequence"/>
</dbReference>
<evidence type="ECO:0000256" key="5">
    <source>
        <dbReference type="SAM" id="MobiDB-lite"/>
    </source>
</evidence>
<dbReference type="InterPro" id="IPR002641">
    <property type="entry name" value="PNPLA_dom"/>
</dbReference>
<dbReference type="AlphaFoldDB" id="A0A5M9JFC7"/>
<evidence type="ECO:0000256" key="3">
    <source>
        <dbReference type="ARBA" id="ARBA00023098"/>
    </source>
</evidence>
<feature type="active site" description="Proton acceptor" evidence="4">
    <location>
        <position position="241"/>
    </location>
</feature>
<dbReference type="InterPro" id="IPR016035">
    <property type="entry name" value="Acyl_Trfase/lysoPLipase"/>
</dbReference>
<dbReference type="PANTHER" id="PTHR24185:SF1">
    <property type="entry name" value="CALCIUM-INDEPENDENT PHOSPHOLIPASE A2-GAMMA"/>
    <property type="match status" value="1"/>
</dbReference>
<keyword evidence="1 4" id="KW-0378">Hydrolase</keyword>
<protein>
    <recommendedName>
        <fullName evidence="6">PNPLA domain-containing protein</fullName>
    </recommendedName>
</protein>
<feature type="short sequence motif" description="DGA/G" evidence="4">
    <location>
        <begin position="241"/>
        <end position="243"/>
    </location>
</feature>
<sequence>MDANSLKLWDLNVPRPQGQSISGANSRAPMASSTTTQNAILIETPTKQANESIDYSPSSNKGRDGSTSSTHNPWVKKYILTLGTSTGGLIAIMLSRLRMNIDDCIQEYENLGKEVFAHPRIFSIRGPIPFKRGKFDHRKLEKVIKDVVERRRLEGDQIAETMYPSNPDRCRTIVFAIREKNFANAPYLFRTYEHRESACNYVEQLNPGPAQPVKIWEVARATTAAPTYFKPFQLGNERFVDGGFGVFCNNPTSRAFAEIEQIHGKGTVALTLSIGTGRPTQLQPIEKHKSTLCSHVAHLIRYMADAATNAENTHEYVQKLLEAQGCPYERFNVEGGLGDVDLGEWRMQRGENVTLKKINEQTDNYLNQPDVRRRMERVAKMLVDNRLERAKTSRWKVVFTDTGNTVPNGVMTG</sequence>
<dbReference type="VEuPathDB" id="FungiDB:MFRU_041g00290"/>
<comment type="caution">
    <text evidence="4">Lacks conserved residue(s) required for the propagation of feature annotation.</text>
</comment>
<keyword evidence="2 4" id="KW-0442">Lipid degradation</keyword>
<dbReference type="EMBL" id="VICG01000010">
    <property type="protein sequence ID" value="KAA8568084.1"/>
    <property type="molecule type" value="Genomic_DNA"/>
</dbReference>
<feature type="short sequence motif" description="GXSXG" evidence="4">
    <location>
        <begin position="83"/>
        <end position="87"/>
    </location>
</feature>
<dbReference type="Gene3D" id="3.40.1090.10">
    <property type="entry name" value="Cytosolic phospholipase A2 catalytic domain"/>
    <property type="match status" value="1"/>
</dbReference>
<evidence type="ECO:0000256" key="2">
    <source>
        <dbReference type="ARBA" id="ARBA00022963"/>
    </source>
</evidence>
<evidence type="ECO:0000313" key="7">
    <source>
        <dbReference type="EMBL" id="KAA8568084.1"/>
    </source>
</evidence>
<accession>A0A5M9JFC7</accession>
<dbReference type="GO" id="GO:0047499">
    <property type="term" value="F:calcium-independent phospholipase A2 activity"/>
    <property type="evidence" value="ECO:0007669"/>
    <property type="project" value="TreeGrafter"/>
</dbReference>
<keyword evidence="8" id="KW-1185">Reference proteome</keyword>
<dbReference type="Pfam" id="PF01734">
    <property type="entry name" value="Patatin"/>
    <property type="match status" value="1"/>
</dbReference>
<dbReference type="SUPFAM" id="SSF52151">
    <property type="entry name" value="FabD/lysophospholipase-like"/>
    <property type="match status" value="1"/>
</dbReference>
<dbReference type="GO" id="GO:0046486">
    <property type="term" value="P:glycerolipid metabolic process"/>
    <property type="evidence" value="ECO:0007669"/>
    <property type="project" value="UniProtKB-ARBA"/>
</dbReference>
<organism evidence="7 8">
    <name type="scientific">Monilinia fructicola</name>
    <name type="common">Brown rot fungus</name>
    <name type="synonym">Ciboria fructicola</name>
    <dbReference type="NCBI Taxonomy" id="38448"/>
    <lineage>
        <taxon>Eukaryota</taxon>
        <taxon>Fungi</taxon>
        <taxon>Dikarya</taxon>
        <taxon>Ascomycota</taxon>
        <taxon>Pezizomycotina</taxon>
        <taxon>Leotiomycetes</taxon>
        <taxon>Helotiales</taxon>
        <taxon>Sclerotiniaceae</taxon>
        <taxon>Monilinia</taxon>
    </lineage>
</organism>
<proteinExistence type="predicted"/>
<evidence type="ECO:0000256" key="1">
    <source>
        <dbReference type="ARBA" id="ARBA00022801"/>
    </source>
</evidence>
<dbReference type="GO" id="GO:0016042">
    <property type="term" value="P:lipid catabolic process"/>
    <property type="evidence" value="ECO:0007669"/>
    <property type="project" value="UniProtKB-UniRule"/>
</dbReference>
<name>A0A5M9JFC7_MONFR</name>
<feature type="domain" description="PNPLA" evidence="6">
    <location>
        <begin position="51"/>
        <end position="256"/>
    </location>
</feature>